<dbReference type="Pfam" id="PF11977">
    <property type="entry name" value="RNase_Zc3h12a"/>
    <property type="match status" value="1"/>
</dbReference>
<protein>
    <recommendedName>
        <fullName evidence="1">RNase NYN domain-containing protein</fullName>
    </recommendedName>
</protein>
<keyword evidence="3" id="KW-1185">Reference proteome</keyword>
<feature type="non-terminal residue" evidence="2">
    <location>
        <position position="147"/>
    </location>
</feature>
<name>V4BDF7_LOTGI</name>
<dbReference type="GO" id="GO:0005634">
    <property type="term" value="C:nucleus"/>
    <property type="evidence" value="ECO:0007669"/>
    <property type="project" value="TreeGrafter"/>
</dbReference>
<dbReference type="EMBL" id="KB203049">
    <property type="protein sequence ID" value="ESO86519.1"/>
    <property type="molecule type" value="Genomic_DNA"/>
</dbReference>
<dbReference type="FunFam" id="3.40.50.11980:FF:000001">
    <property type="entry name" value="ZC3H12A isoform 1"/>
    <property type="match status" value="1"/>
</dbReference>
<dbReference type="GO" id="GO:0004521">
    <property type="term" value="F:RNA endonuclease activity"/>
    <property type="evidence" value="ECO:0007669"/>
    <property type="project" value="TreeGrafter"/>
</dbReference>
<dbReference type="GO" id="GO:0036464">
    <property type="term" value="C:cytoplasmic ribonucleoprotein granule"/>
    <property type="evidence" value="ECO:0007669"/>
    <property type="project" value="TreeGrafter"/>
</dbReference>
<dbReference type="STRING" id="225164.V4BDF7"/>
<dbReference type="OrthoDB" id="392925at2759"/>
<reference evidence="2 3" key="1">
    <citation type="journal article" date="2013" name="Nature">
        <title>Insights into bilaterian evolution from three spiralian genomes.</title>
        <authorList>
            <person name="Simakov O."/>
            <person name="Marletaz F."/>
            <person name="Cho S.J."/>
            <person name="Edsinger-Gonzales E."/>
            <person name="Havlak P."/>
            <person name="Hellsten U."/>
            <person name="Kuo D.H."/>
            <person name="Larsson T."/>
            <person name="Lv J."/>
            <person name="Arendt D."/>
            <person name="Savage R."/>
            <person name="Osoegawa K."/>
            <person name="de Jong P."/>
            <person name="Grimwood J."/>
            <person name="Chapman J.A."/>
            <person name="Shapiro H."/>
            <person name="Aerts A."/>
            <person name="Otillar R.P."/>
            <person name="Terry A.Y."/>
            <person name="Boore J.L."/>
            <person name="Grigoriev I.V."/>
            <person name="Lindberg D.R."/>
            <person name="Seaver E.C."/>
            <person name="Weisblat D.A."/>
            <person name="Putnam N.H."/>
            <person name="Rokhsar D.S."/>
        </authorList>
    </citation>
    <scope>NUCLEOTIDE SEQUENCE [LARGE SCALE GENOMIC DNA]</scope>
</reference>
<dbReference type="GeneID" id="20252718"/>
<gene>
    <name evidence="2" type="ORF">LOTGIDRAFT_87040</name>
</gene>
<dbReference type="Gene3D" id="3.40.50.11980">
    <property type="match status" value="1"/>
</dbReference>
<dbReference type="PANTHER" id="PTHR12876:SF35">
    <property type="entry name" value="LD08718P-RELATED"/>
    <property type="match status" value="1"/>
</dbReference>
<dbReference type="HOGENOM" id="CLU_013020_0_2_1"/>
<evidence type="ECO:0000259" key="1">
    <source>
        <dbReference type="Pfam" id="PF11977"/>
    </source>
</evidence>
<dbReference type="KEGG" id="lgi:LOTGIDRAFT_87040"/>
<dbReference type="OMA" id="DAPICEQ"/>
<organism evidence="2 3">
    <name type="scientific">Lottia gigantea</name>
    <name type="common">Giant owl limpet</name>
    <dbReference type="NCBI Taxonomy" id="225164"/>
    <lineage>
        <taxon>Eukaryota</taxon>
        <taxon>Metazoa</taxon>
        <taxon>Spiralia</taxon>
        <taxon>Lophotrochozoa</taxon>
        <taxon>Mollusca</taxon>
        <taxon>Gastropoda</taxon>
        <taxon>Patellogastropoda</taxon>
        <taxon>Lottioidea</taxon>
        <taxon>Lottiidae</taxon>
        <taxon>Lottia</taxon>
    </lineage>
</organism>
<dbReference type="RefSeq" id="XP_009062756.1">
    <property type="nucleotide sequence ID" value="XM_009064508.1"/>
</dbReference>
<dbReference type="InterPro" id="IPR051101">
    <property type="entry name" value="ZC3H12/N4BP1_RNase_Reg"/>
</dbReference>
<proteinExistence type="predicted"/>
<dbReference type="GO" id="GO:0003729">
    <property type="term" value="F:mRNA binding"/>
    <property type="evidence" value="ECO:0007669"/>
    <property type="project" value="TreeGrafter"/>
</dbReference>
<dbReference type="AlphaFoldDB" id="V4BDF7"/>
<dbReference type="PANTHER" id="PTHR12876">
    <property type="entry name" value="N4BP1-RELATED"/>
    <property type="match status" value="1"/>
</dbReference>
<dbReference type="Proteomes" id="UP000030746">
    <property type="component" value="Unassembled WGS sequence"/>
</dbReference>
<accession>V4BDF7</accession>
<dbReference type="CTD" id="20252718"/>
<feature type="domain" description="RNase NYN" evidence="1">
    <location>
        <begin position="2"/>
        <end position="145"/>
    </location>
</feature>
<evidence type="ECO:0000313" key="3">
    <source>
        <dbReference type="Proteomes" id="UP000030746"/>
    </source>
</evidence>
<dbReference type="InterPro" id="IPR021869">
    <property type="entry name" value="RNase_Zc3h12_NYN"/>
</dbReference>
<sequence>FSHGNGSVFSCQGIKLCVEHFLQRGHNKITVFVPGWRQKKGTAANPIRNQEILEKLKTEGYLAFTPHKQLPSGQRVASYDDRFILDLADKEDGVIISNDQYRDFFKDKASYRRLLEERCIPYVFVGDNFMLPEDPYGQHGRSLDDIL</sequence>
<evidence type="ECO:0000313" key="2">
    <source>
        <dbReference type="EMBL" id="ESO86519.1"/>
    </source>
</evidence>
<feature type="non-terminal residue" evidence="2">
    <location>
        <position position="1"/>
    </location>
</feature>